<dbReference type="Proteomes" id="UP000663881">
    <property type="component" value="Unassembled WGS sequence"/>
</dbReference>
<proteinExistence type="predicted"/>
<comment type="caution">
    <text evidence="1">The sequence shown here is derived from an EMBL/GenBank/DDBJ whole genome shotgun (WGS) entry which is preliminary data.</text>
</comment>
<dbReference type="EMBL" id="CAJOAY010036863">
    <property type="protein sequence ID" value="CAF4460134.1"/>
    <property type="molecule type" value="Genomic_DNA"/>
</dbReference>
<accession>A0A820SY11</accession>
<gene>
    <name evidence="1" type="ORF">OKA104_LOCUS54643</name>
</gene>
<evidence type="ECO:0000313" key="2">
    <source>
        <dbReference type="Proteomes" id="UP000663881"/>
    </source>
</evidence>
<evidence type="ECO:0000313" key="1">
    <source>
        <dbReference type="EMBL" id="CAF4460134.1"/>
    </source>
</evidence>
<protein>
    <submittedName>
        <fullName evidence="1">Uncharacterized protein</fullName>
    </submittedName>
</protein>
<dbReference type="AlphaFoldDB" id="A0A820SY11"/>
<sequence>MIQPGAYPQPTSYQLPPQQQFIVGTYPYHPPTLYPVITTSVDPWSTTGFESYSTYPTPSMILFDLQENIFFFFPQLDYIPT</sequence>
<name>A0A820SY11_9BILA</name>
<reference evidence="1" key="1">
    <citation type="submission" date="2021-02" db="EMBL/GenBank/DDBJ databases">
        <authorList>
            <person name="Nowell W R."/>
        </authorList>
    </citation>
    <scope>NUCLEOTIDE SEQUENCE</scope>
</reference>
<feature type="non-terminal residue" evidence="1">
    <location>
        <position position="1"/>
    </location>
</feature>
<organism evidence="1 2">
    <name type="scientific">Adineta steineri</name>
    <dbReference type="NCBI Taxonomy" id="433720"/>
    <lineage>
        <taxon>Eukaryota</taxon>
        <taxon>Metazoa</taxon>
        <taxon>Spiralia</taxon>
        <taxon>Gnathifera</taxon>
        <taxon>Rotifera</taxon>
        <taxon>Eurotatoria</taxon>
        <taxon>Bdelloidea</taxon>
        <taxon>Adinetida</taxon>
        <taxon>Adinetidae</taxon>
        <taxon>Adineta</taxon>
    </lineage>
</organism>